<accession>A0ABR3P8D3</accession>
<comment type="caution">
    <text evidence="2">The sequence shown here is derived from an EMBL/GenBank/DDBJ whole genome shotgun (WGS) entry which is preliminary data.</text>
</comment>
<dbReference type="EMBL" id="JBFMKM010000012">
    <property type="protein sequence ID" value="KAL1301960.1"/>
    <property type="molecule type" value="Genomic_DNA"/>
</dbReference>
<evidence type="ECO:0000313" key="2">
    <source>
        <dbReference type="EMBL" id="KAL1301960.1"/>
    </source>
</evidence>
<dbReference type="Proteomes" id="UP001562354">
    <property type="component" value="Unassembled WGS sequence"/>
</dbReference>
<organism evidence="2 3">
    <name type="scientific">Neodothiora populina</name>
    <dbReference type="NCBI Taxonomy" id="2781224"/>
    <lineage>
        <taxon>Eukaryota</taxon>
        <taxon>Fungi</taxon>
        <taxon>Dikarya</taxon>
        <taxon>Ascomycota</taxon>
        <taxon>Pezizomycotina</taxon>
        <taxon>Dothideomycetes</taxon>
        <taxon>Dothideomycetidae</taxon>
        <taxon>Dothideales</taxon>
        <taxon>Dothioraceae</taxon>
        <taxon>Neodothiora</taxon>
    </lineage>
</organism>
<name>A0ABR3P8D3_9PEZI</name>
<feature type="coiled-coil region" evidence="1">
    <location>
        <begin position="88"/>
        <end position="126"/>
    </location>
</feature>
<dbReference type="PANTHER" id="PTHR35706">
    <property type="entry name" value="F14O23.11 PROTEIN"/>
    <property type="match status" value="1"/>
</dbReference>
<sequence>MLSRAFLVPRSLTTSASTTSALCTRRLCASSTSTSTHFLTSASIRGLRTLTRPQQQQPYLFHTSRRSASHTPPLVRWASSKSVADEKIEEITELYATARDEFEIAAEETENNTVYAEEDRAAARQELERVQEAYKAVLEGPDKDVADEVKRRIGQRIRELENAVVAMEEMAMNQD</sequence>
<proteinExistence type="predicted"/>
<evidence type="ECO:0000256" key="1">
    <source>
        <dbReference type="SAM" id="Coils"/>
    </source>
</evidence>
<dbReference type="PANTHER" id="PTHR35706:SF1">
    <property type="entry name" value="EMBRYOGENESIS-LIKE PROTEIN"/>
    <property type="match status" value="1"/>
</dbReference>
<dbReference type="RefSeq" id="XP_069198236.1">
    <property type="nucleotide sequence ID" value="XM_069341726.1"/>
</dbReference>
<keyword evidence="3" id="KW-1185">Reference proteome</keyword>
<reference evidence="2 3" key="1">
    <citation type="submission" date="2024-07" db="EMBL/GenBank/DDBJ databases">
        <title>Draft sequence of the Neodothiora populina.</title>
        <authorList>
            <person name="Drown D.D."/>
            <person name="Schuette U.S."/>
            <person name="Buechlein A.B."/>
            <person name="Rusch D.R."/>
            <person name="Winton L.W."/>
            <person name="Adams G.A."/>
        </authorList>
    </citation>
    <scope>NUCLEOTIDE SEQUENCE [LARGE SCALE GENOMIC DNA]</scope>
    <source>
        <strain evidence="2 3">CPC 39397</strain>
    </source>
</reference>
<dbReference type="InterPro" id="IPR053325">
    <property type="entry name" value="H3-Acetyl_Activator"/>
</dbReference>
<evidence type="ECO:0000313" key="3">
    <source>
        <dbReference type="Proteomes" id="UP001562354"/>
    </source>
</evidence>
<gene>
    <name evidence="2" type="ORF">AAFC00_002416</name>
</gene>
<dbReference type="GeneID" id="95976118"/>
<keyword evidence="1" id="KW-0175">Coiled coil</keyword>
<protein>
    <submittedName>
        <fullName evidence="2">Uncharacterized protein</fullName>
    </submittedName>
</protein>